<accession>B1WXM5</accession>
<dbReference type="AlphaFoldDB" id="B1WXM5"/>
<dbReference type="EMBL" id="CP000806">
    <property type="protein sequence ID" value="ACB52566.1"/>
    <property type="molecule type" value="Genomic_DNA"/>
</dbReference>
<feature type="domain" description="LRAT" evidence="1">
    <location>
        <begin position="142"/>
        <end position="256"/>
    </location>
</feature>
<dbReference type="HOGENOM" id="CLU_1010902_0_0_3"/>
<proteinExistence type="predicted"/>
<dbReference type="KEGG" id="cyt:cce_3218"/>
<sequence>MNTNVRTKNPNPGKAFELLGEIHNHLHNKVIGHELSQIARHTKDKEIREICKQAANCLEIRINTDFHRIDYEQCKKSLTTLVRHLKQAKEKFDKVVELVPDLNQKWIEKPFRETQLLLLDISNYLTLLDREHDIYDQNDTVVKIGDLVAVNCTDENNKPYKHYGIVVSSSRGFRVAHFFTGETVKAQNSIVEKGFGYIHEVRYSSDWLVQEHLPKSIPYSDVEDRIKASRKIERRVWNKVSYNCEHWAREMFTGQAECTQLKQLKEERRNNRNKS</sequence>
<dbReference type="STRING" id="43989.cce_3218"/>
<dbReference type="Proteomes" id="UP000001203">
    <property type="component" value="Chromosome circular"/>
</dbReference>
<dbReference type="OrthoDB" id="582188at2"/>
<evidence type="ECO:0000313" key="2">
    <source>
        <dbReference type="EMBL" id="ACB52566.1"/>
    </source>
</evidence>
<dbReference type="eggNOG" id="ENOG5030QJK">
    <property type="taxonomic scope" value="Bacteria"/>
</dbReference>
<organism evidence="2 3">
    <name type="scientific">Crocosphaera subtropica (strain ATCC 51142 / BH68)</name>
    <name type="common">Cyanothece sp. (strain ATCC 51142)</name>
    <dbReference type="NCBI Taxonomy" id="43989"/>
    <lineage>
        <taxon>Bacteria</taxon>
        <taxon>Bacillati</taxon>
        <taxon>Cyanobacteriota</taxon>
        <taxon>Cyanophyceae</taxon>
        <taxon>Oscillatoriophycideae</taxon>
        <taxon>Chroococcales</taxon>
        <taxon>Aphanothecaceae</taxon>
        <taxon>Crocosphaera</taxon>
        <taxon>Crocosphaera subtropica</taxon>
    </lineage>
</organism>
<gene>
    <name evidence="2" type="ordered locus">cce_3218</name>
</gene>
<dbReference type="Pfam" id="PF04970">
    <property type="entry name" value="LRAT"/>
    <property type="match status" value="1"/>
</dbReference>
<keyword evidence="3" id="KW-1185">Reference proteome</keyword>
<evidence type="ECO:0000259" key="1">
    <source>
        <dbReference type="Pfam" id="PF04970"/>
    </source>
</evidence>
<dbReference type="Gene3D" id="3.90.1720.10">
    <property type="entry name" value="endopeptidase domain like (from Nostoc punctiforme)"/>
    <property type="match status" value="1"/>
</dbReference>
<protein>
    <recommendedName>
        <fullName evidence="1">LRAT domain-containing protein</fullName>
    </recommendedName>
</protein>
<reference evidence="2 3" key="1">
    <citation type="journal article" date="2008" name="Proc. Natl. Acad. Sci. U.S.A.">
        <title>The genome of Cyanothece 51142, a unicellular diazotrophic cyanobacterium important in the marine nitrogen cycle.</title>
        <authorList>
            <person name="Welsh E.A."/>
            <person name="Liberton M."/>
            <person name="Stoeckel J."/>
            <person name="Loh T."/>
            <person name="Elvitigala T."/>
            <person name="Wang C."/>
            <person name="Wollam A."/>
            <person name="Fulton R.S."/>
            <person name="Clifton S.W."/>
            <person name="Jacobs J.M."/>
            <person name="Aurora R."/>
            <person name="Ghosh B.K."/>
            <person name="Sherman L.A."/>
            <person name="Smith R.D."/>
            <person name="Wilson R.K."/>
            <person name="Pakrasi H.B."/>
        </authorList>
    </citation>
    <scope>NUCLEOTIDE SEQUENCE [LARGE SCALE GENOMIC DNA]</scope>
    <source>
        <strain evidence="3">ATCC 51142 / BH68</strain>
    </source>
</reference>
<dbReference type="InterPro" id="IPR007053">
    <property type="entry name" value="LRAT_dom"/>
</dbReference>
<name>B1WXM5_CROS5</name>
<dbReference type="RefSeq" id="WP_009547642.1">
    <property type="nucleotide sequence ID" value="NC_010546.1"/>
</dbReference>
<evidence type="ECO:0000313" key="3">
    <source>
        <dbReference type="Proteomes" id="UP000001203"/>
    </source>
</evidence>